<dbReference type="Pfam" id="PF12937">
    <property type="entry name" value="F-box-like"/>
    <property type="match status" value="1"/>
</dbReference>
<gene>
    <name evidence="2" type="ORF">PILCRDRAFT_319402</name>
</gene>
<dbReference type="InterPro" id="IPR001810">
    <property type="entry name" value="F-box_dom"/>
</dbReference>
<dbReference type="InParanoid" id="A0A0C3G2X6"/>
<reference evidence="2 3" key="1">
    <citation type="submission" date="2014-04" db="EMBL/GenBank/DDBJ databases">
        <authorList>
            <consortium name="DOE Joint Genome Institute"/>
            <person name="Kuo A."/>
            <person name="Tarkka M."/>
            <person name="Buscot F."/>
            <person name="Kohler A."/>
            <person name="Nagy L.G."/>
            <person name="Floudas D."/>
            <person name="Copeland A."/>
            <person name="Barry K.W."/>
            <person name="Cichocki N."/>
            <person name="Veneault-Fourrey C."/>
            <person name="LaButti K."/>
            <person name="Lindquist E.A."/>
            <person name="Lipzen A."/>
            <person name="Lundell T."/>
            <person name="Morin E."/>
            <person name="Murat C."/>
            <person name="Sun H."/>
            <person name="Tunlid A."/>
            <person name="Henrissat B."/>
            <person name="Grigoriev I.V."/>
            <person name="Hibbett D.S."/>
            <person name="Martin F."/>
            <person name="Nordberg H.P."/>
            <person name="Cantor M.N."/>
            <person name="Hua S.X."/>
        </authorList>
    </citation>
    <scope>NUCLEOTIDE SEQUENCE [LARGE SCALE GENOMIC DNA]</scope>
    <source>
        <strain evidence="2 3">F 1598</strain>
    </source>
</reference>
<proteinExistence type="predicted"/>
<dbReference type="Gene3D" id="1.20.1280.50">
    <property type="match status" value="1"/>
</dbReference>
<dbReference type="HOGENOM" id="CLU_020999_3_3_1"/>
<dbReference type="SUPFAM" id="SSF52047">
    <property type="entry name" value="RNI-like"/>
    <property type="match status" value="1"/>
</dbReference>
<dbReference type="OrthoDB" id="3244423at2759"/>
<dbReference type="InterPro" id="IPR036047">
    <property type="entry name" value="F-box-like_dom_sf"/>
</dbReference>
<dbReference type="STRING" id="765440.A0A0C3G2X6"/>
<dbReference type="EMBL" id="KN832982">
    <property type="protein sequence ID" value="KIM86209.1"/>
    <property type="molecule type" value="Genomic_DNA"/>
</dbReference>
<dbReference type="AlphaFoldDB" id="A0A0C3G2X6"/>
<evidence type="ECO:0000313" key="2">
    <source>
        <dbReference type="EMBL" id="KIM86209.1"/>
    </source>
</evidence>
<protein>
    <recommendedName>
        <fullName evidence="1">F-box domain-containing protein</fullName>
    </recommendedName>
</protein>
<evidence type="ECO:0000313" key="3">
    <source>
        <dbReference type="Proteomes" id="UP000054166"/>
    </source>
</evidence>
<reference evidence="3" key="2">
    <citation type="submission" date="2015-01" db="EMBL/GenBank/DDBJ databases">
        <title>Evolutionary Origins and Diversification of the Mycorrhizal Mutualists.</title>
        <authorList>
            <consortium name="DOE Joint Genome Institute"/>
            <consortium name="Mycorrhizal Genomics Consortium"/>
            <person name="Kohler A."/>
            <person name="Kuo A."/>
            <person name="Nagy L.G."/>
            <person name="Floudas D."/>
            <person name="Copeland A."/>
            <person name="Barry K.W."/>
            <person name="Cichocki N."/>
            <person name="Veneault-Fourrey C."/>
            <person name="LaButti K."/>
            <person name="Lindquist E.A."/>
            <person name="Lipzen A."/>
            <person name="Lundell T."/>
            <person name="Morin E."/>
            <person name="Murat C."/>
            <person name="Riley R."/>
            <person name="Ohm R."/>
            <person name="Sun H."/>
            <person name="Tunlid A."/>
            <person name="Henrissat B."/>
            <person name="Grigoriev I.V."/>
            <person name="Hibbett D.S."/>
            <person name="Martin F."/>
        </authorList>
    </citation>
    <scope>NUCLEOTIDE SEQUENCE [LARGE SCALE GENOMIC DNA]</scope>
    <source>
        <strain evidence="3">F 1598</strain>
    </source>
</reference>
<accession>A0A0C3G2X6</accession>
<organism evidence="2 3">
    <name type="scientific">Piloderma croceum (strain F 1598)</name>
    <dbReference type="NCBI Taxonomy" id="765440"/>
    <lineage>
        <taxon>Eukaryota</taxon>
        <taxon>Fungi</taxon>
        <taxon>Dikarya</taxon>
        <taxon>Basidiomycota</taxon>
        <taxon>Agaricomycotina</taxon>
        <taxon>Agaricomycetes</taxon>
        <taxon>Agaricomycetidae</taxon>
        <taxon>Atheliales</taxon>
        <taxon>Atheliaceae</taxon>
        <taxon>Piloderma</taxon>
    </lineage>
</organism>
<dbReference type="SUPFAM" id="SSF81383">
    <property type="entry name" value="F-box domain"/>
    <property type="match status" value="1"/>
</dbReference>
<evidence type="ECO:0000259" key="1">
    <source>
        <dbReference type="Pfam" id="PF12937"/>
    </source>
</evidence>
<feature type="domain" description="F-box" evidence="1">
    <location>
        <begin position="58"/>
        <end position="110"/>
    </location>
</feature>
<name>A0A0C3G2X6_PILCF</name>
<sequence>MVQVDAERQQRLTYLRNKANDLRTTERQLCLQLAQVRESLSSVCSEEAEITNLSTPVSSLPNEILGEIFRYTKDSYNVDNIPDVVVVSHVTRHWRNVALSNPSLWDTIRLNASNPSMDLPIAFLTRSKPCTLDITLAVPDYVPMSSLRMVSVLIPHFGHIRRLVIECGDNEQVVQQLIESLTDFHAPSLEHLEISLELGDRQDSALWGERVRIFSSGAPLLSSVALKGISLRCCNPPLGTITHLSLDSDGDGTMLMPYDYFREALSACSSLIWLELRGRLFIFTLSNTAIRIEIPSLVYFAVGYPIHYRQDHYIRSIFETISAPALRTLSLNYMHRQTLQVAVDFVQSHQLYPMLEHLRLEEPAVECITADFIRSTASVTHLTLIYVGGIPRKMAALAPLLRHKHPPATPADALWPRLHTLSVYVFDEVFLRDLITTRIAIGAPLVTLRIESGTYDGLRPDQIEWCRARVKVESVDFDL</sequence>
<dbReference type="Proteomes" id="UP000054166">
    <property type="component" value="Unassembled WGS sequence"/>
</dbReference>
<keyword evidence="3" id="KW-1185">Reference proteome</keyword>